<evidence type="ECO:0000256" key="5">
    <source>
        <dbReference type="ARBA" id="ARBA00022989"/>
    </source>
</evidence>
<dbReference type="PANTHER" id="PTHR10110">
    <property type="entry name" value="SODIUM/HYDROGEN EXCHANGER"/>
    <property type="match status" value="1"/>
</dbReference>
<evidence type="ECO:0000259" key="11">
    <source>
        <dbReference type="Pfam" id="PF00999"/>
    </source>
</evidence>
<evidence type="ECO:0000256" key="6">
    <source>
        <dbReference type="ARBA" id="ARBA00023053"/>
    </source>
</evidence>
<dbReference type="InterPro" id="IPR006153">
    <property type="entry name" value="Cation/H_exchanger_TM"/>
</dbReference>
<evidence type="ECO:0000313" key="13">
    <source>
        <dbReference type="Proteomes" id="UP000293289"/>
    </source>
</evidence>
<sequence>MELLVVAVLGLLGIAGATAIGPKLGFSAPLLLVIVGILVSFLPFVPDVEIDPEWIIAGVLPPLLYSASVSMPSMEFRREFGAISGLSVSLVVVSSVALGLLFTWIVPGLSLAAGIALGAIVSPTDAVATSIVKRVGVTPRIVTVLEGESLLNDATALVLLRSAIAATAAAVSFWEILGDFVFAVVVAVVIGYLVGKGNLWLRSRVTDATVNTVISFTVPFLASVPSEVLGASGLVAAVVAGLVTGRGAIRSLSPQHRMSDVQNWRTIELILEGAVFLVMGLEMSAILGDLTNETRGIELGGRVAAITLLAVIVVRALFVFPMLGLQRRSSRRGASMKPRLTAFQERLDTAELGAITAPDPRGAPGRGRPGRELSAASLGRFRSRIRRKVADIDYFVAEPLGWREGTVIVWAGMRGAVTLAAAQTLPQGTPDRSLVIFIAFLVATGSLLIQGGTLPWIVRLVKPAGVDREAARAEHAELLGILRRVADDVVREHREARAAADGGPGHIDGDPGTDRELHRALRLEIIHAQREALLTARDDGTFSASVLTGVLETLDADQISIELREEHRDEA</sequence>
<feature type="transmembrane region" description="Helical" evidence="10">
    <location>
        <begin position="80"/>
        <end position="105"/>
    </location>
</feature>
<evidence type="ECO:0000256" key="2">
    <source>
        <dbReference type="ARBA" id="ARBA00022448"/>
    </source>
</evidence>
<keyword evidence="6" id="KW-0915">Sodium</keyword>
<gene>
    <name evidence="12" type="ORF">EV187_2341</name>
</gene>
<reference evidence="12 13" key="1">
    <citation type="submission" date="2019-02" db="EMBL/GenBank/DDBJ databases">
        <title>Genomic Encyclopedia of Type Strains, Phase IV (KMG-IV): sequencing the most valuable type-strain genomes for metagenomic binning, comparative biology and taxonomic classification.</title>
        <authorList>
            <person name="Goeker M."/>
        </authorList>
    </citation>
    <scope>NUCLEOTIDE SEQUENCE [LARGE SCALE GENOMIC DNA]</scope>
    <source>
        <strain evidence="12 13">DSM 43045</strain>
    </source>
</reference>
<keyword evidence="5 10" id="KW-1133">Transmembrane helix</keyword>
<dbReference type="GO" id="GO:0015386">
    <property type="term" value="F:potassium:proton antiporter activity"/>
    <property type="evidence" value="ECO:0007669"/>
    <property type="project" value="TreeGrafter"/>
</dbReference>
<feature type="transmembrane region" description="Helical" evidence="10">
    <location>
        <begin position="434"/>
        <end position="458"/>
    </location>
</feature>
<dbReference type="PANTHER" id="PTHR10110:SF86">
    <property type="entry name" value="SODIUM_HYDROGEN EXCHANGER 7"/>
    <property type="match status" value="1"/>
</dbReference>
<evidence type="ECO:0000256" key="1">
    <source>
        <dbReference type="ARBA" id="ARBA00004651"/>
    </source>
</evidence>
<keyword evidence="13" id="KW-1185">Reference proteome</keyword>
<keyword evidence="8 10" id="KW-0472">Membrane</keyword>
<feature type="transmembrane region" description="Helical" evidence="10">
    <location>
        <begin position="231"/>
        <end position="249"/>
    </location>
</feature>
<dbReference type="Pfam" id="PF00999">
    <property type="entry name" value="Na_H_Exchanger"/>
    <property type="match status" value="2"/>
</dbReference>
<dbReference type="OrthoDB" id="57886at2"/>
<keyword evidence="3" id="KW-1003">Cell membrane</keyword>
<comment type="caution">
    <text evidence="12">The sequence shown here is derived from an EMBL/GenBank/DDBJ whole genome shotgun (WGS) entry which is preliminary data.</text>
</comment>
<keyword evidence="2" id="KW-0813">Transport</keyword>
<evidence type="ECO:0000256" key="10">
    <source>
        <dbReference type="SAM" id="Phobius"/>
    </source>
</evidence>
<evidence type="ECO:0000256" key="7">
    <source>
        <dbReference type="ARBA" id="ARBA00023065"/>
    </source>
</evidence>
<evidence type="ECO:0000313" key="12">
    <source>
        <dbReference type="EMBL" id="RZS66604.1"/>
    </source>
</evidence>
<keyword evidence="7" id="KW-0406">Ion transport</keyword>
<proteinExistence type="predicted"/>
<dbReference type="GO" id="GO:0051453">
    <property type="term" value="P:regulation of intracellular pH"/>
    <property type="evidence" value="ECO:0007669"/>
    <property type="project" value="TreeGrafter"/>
</dbReference>
<dbReference type="EMBL" id="SGWY01000002">
    <property type="protein sequence ID" value="RZS66604.1"/>
    <property type="molecule type" value="Genomic_DNA"/>
</dbReference>
<dbReference type="RefSeq" id="WP_130353172.1">
    <property type="nucleotide sequence ID" value="NZ_SGWY01000002.1"/>
</dbReference>
<evidence type="ECO:0000256" key="4">
    <source>
        <dbReference type="ARBA" id="ARBA00022692"/>
    </source>
</evidence>
<feature type="transmembrane region" description="Helical" evidence="10">
    <location>
        <begin position="29"/>
        <end position="45"/>
    </location>
</feature>
<dbReference type="GO" id="GO:0098719">
    <property type="term" value="P:sodium ion import across plasma membrane"/>
    <property type="evidence" value="ECO:0007669"/>
    <property type="project" value="TreeGrafter"/>
</dbReference>
<dbReference type="AlphaFoldDB" id="A0A4Q7MET2"/>
<feature type="domain" description="Cation/H+ exchanger transmembrane" evidence="11">
    <location>
        <begin position="399"/>
        <end position="459"/>
    </location>
</feature>
<feature type="domain" description="Cation/H+ exchanger transmembrane" evidence="11">
    <location>
        <begin position="18"/>
        <end position="328"/>
    </location>
</feature>
<dbReference type="GO" id="GO:0005886">
    <property type="term" value="C:plasma membrane"/>
    <property type="evidence" value="ECO:0007669"/>
    <property type="project" value="UniProtKB-SubCell"/>
</dbReference>
<dbReference type="Gene3D" id="6.10.140.1330">
    <property type="match status" value="1"/>
</dbReference>
<feature type="transmembrane region" description="Helical" evidence="10">
    <location>
        <begin position="180"/>
        <end position="201"/>
    </location>
</feature>
<feature type="transmembrane region" description="Helical" evidence="10">
    <location>
        <begin position="269"/>
        <end position="287"/>
    </location>
</feature>
<dbReference type="Proteomes" id="UP000293289">
    <property type="component" value="Unassembled WGS sequence"/>
</dbReference>
<keyword evidence="9" id="KW-0739">Sodium transport</keyword>
<comment type="subcellular location">
    <subcellularLocation>
        <location evidence="1">Cell membrane</location>
        <topology evidence="1">Multi-pass membrane protein</topology>
    </subcellularLocation>
</comment>
<name>A0A4Q7MET2_9MICO</name>
<protein>
    <submittedName>
        <fullName evidence="12">Sodium/proton antiporter (CPA1 family)</fullName>
    </submittedName>
</protein>
<dbReference type="GO" id="GO:0015385">
    <property type="term" value="F:sodium:proton antiporter activity"/>
    <property type="evidence" value="ECO:0007669"/>
    <property type="project" value="InterPro"/>
</dbReference>
<accession>A0A4Q7MET2</accession>
<feature type="transmembrane region" description="Helical" evidence="10">
    <location>
        <begin position="111"/>
        <end position="132"/>
    </location>
</feature>
<feature type="transmembrane region" description="Helical" evidence="10">
    <location>
        <begin position="299"/>
        <end position="323"/>
    </location>
</feature>
<organism evidence="12 13">
    <name type="scientific">Agromyces ramosus</name>
    <dbReference type="NCBI Taxonomy" id="33879"/>
    <lineage>
        <taxon>Bacteria</taxon>
        <taxon>Bacillati</taxon>
        <taxon>Actinomycetota</taxon>
        <taxon>Actinomycetes</taxon>
        <taxon>Micrococcales</taxon>
        <taxon>Microbacteriaceae</taxon>
        <taxon>Agromyces</taxon>
    </lineage>
</organism>
<evidence type="ECO:0000256" key="8">
    <source>
        <dbReference type="ARBA" id="ARBA00023136"/>
    </source>
</evidence>
<evidence type="ECO:0000256" key="3">
    <source>
        <dbReference type="ARBA" id="ARBA00022475"/>
    </source>
</evidence>
<keyword evidence="4 10" id="KW-0812">Transmembrane</keyword>
<evidence type="ECO:0000256" key="9">
    <source>
        <dbReference type="ARBA" id="ARBA00023201"/>
    </source>
</evidence>
<dbReference type="InterPro" id="IPR018422">
    <property type="entry name" value="Cation/H_exchanger_CPA1"/>
</dbReference>